<reference evidence="9 10" key="1">
    <citation type="submission" date="2019-03" db="EMBL/GenBank/DDBJ databases">
        <title>Rhodosporidium diobovatum UCD-FST 08-225 genome sequencing, assembly, and annotation.</title>
        <authorList>
            <person name="Fakankun I.U."/>
            <person name="Fristensky B."/>
            <person name="Levin D.B."/>
        </authorList>
    </citation>
    <scope>NUCLEOTIDE SEQUENCE [LARGE SCALE GENOMIC DNA]</scope>
    <source>
        <strain evidence="9 10">UCD-FST 08-225</strain>
    </source>
</reference>
<evidence type="ECO:0000313" key="10">
    <source>
        <dbReference type="Proteomes" id="UP000311382"/>
    </source>
</evidence>
<keyword evidence="3" id="KW-1003">Cell membrane</keyword>
<dbReference type="GO" id="GO:0022857">
    <property type="term" value="F:transmembrane transporter activity"/>
    <property type="evidence" value="ECO:0007669"/>
    <property type="project" value="InterPro"/>
</dbReference>
<evidence type="ECO:0000256" key="1">
    <source>
        <dbReference type="ARBA" id="ARBA00004651"/>
    </source>
</evidence>
<dbReference type="AlphaFoldDB" id="A0A5C5FZ42"/>
<dbReference type="OrthoDB" id="6339427at2759"/>
<keyword evidence="10" id="KW-1185">Reference proteome</keyword>
<evidence type="ECO:0000256" key="7">
    <source>
        <dbReference type="SAM" id="MobiDB-lite"/>
    </source>
</evidence>
<proteinExistence type="predicted"/>
<dbReference type="STRING" id="5288.A0A5C5FZ42"/>
<evidence type="ECO:0000256" key="3">
    <source>
        <dbReference type="ARBA" id="ARBA00022475"/>
    </source>
</evidence>
<dbReference type="InterPro" id="IPR036259">
    <property type="entry name" value="MFS_trans_sf"/>
</dbReference>
<dbReference type="EMBL" id="SOZI01000053">
    <property type="protein sequence ID" value="TNY20981.1"/>
    <property type="molecule type" value="Genomic_DNA"/>
</dbReference>
<feature type="compositionally biased region" description="Basic and acidic residues" evidence="7">
    <location>
        <begin position="97"/>
        <end position="134"/>
    </location>
</feature>
<feature type="compositionally biased region" description="Acidic residues" evidence="7">
    <location>
        <begin position="81"/>
        <end position="90"/>
    </location>
</feature>
<evidence type="ECO:0000256" key="6">
    <source>
        <dbReference type="ARBA" id="ARBA00023136"/>
    </source>
</evidence>
<protein>
    <recommendedName>
        <fullName evidence="11">Major facilitator superfamily (MFS) profile domain-containing protein</fullName>
    </recommendedName>
</protein>
<comment type="subcellular location">
    <subcellularLocation>
        <location evidence="1">Cell membrane</location>
        <topology evidence="1">Multi-pass membrane protein</topology>
    </subcellularLocation>
</comment>
<dbReference type="InterPro" id="IPR005828">
    <property type="entry name" value="MFS_sugar_transport-like"/>
</dbReference>
<evidence type="ECO:0008006" key="11">
    <source>
        <dbReference type="Google" id="ProtNLM"/>
    </source>
</evidence>
<dbReference type="PANTHER" id="PTHR48020">
    <property type="entry name" value="PROTON MYO-INOSITOL COTRANSPORTER"/>
    <property type="match status" value="1"/>
</dbReference>
<feature type="compositionally biased region" description="Low complexity" evidence="7">
    <location>
        <begin position="60"/>
        <end position="75"/>
    </location>
</feature>
<keyword evidence="5 8" id="KW-1133">Transmembrane helix</keyword>
<dbReference type="Proteomes" id="UP000311382">
    <property type="component" value="Unassembled WGS sequence"/>
</dbReference>
<dbReference type="PANTHER" id="PTHR48020:SF12">
    <property type="entry name" value="PROTON MYO-INOSITOL COTRANSPORTER"/>
    <property type="match status" value="1"/>
</dbReference>
<accession>A0A5C5FZ42</accession>
<dbReference type="InterPro" id="IPR050814">
    <property type="entry name" value="Myo-inositol_Transporter"/>
</dbReference>
<evidence type="ECO:0000256" key="8">
    <source>
        <dbReference type="SAM" id="Phobius"/>
    </source>
</evidence>
<dbReference type="Gene3D" id="1.20.1250.20">
    <property type="entry name" value="MFS general substrate transporter like domains"/>
    <property type="match status" value="1"/>
</dbReference>
<dbReference type="GO" id="GO:0005886">
    <property type="term" value="C:plasma membrane"/>
    <property type="evidence" value="ECO:0007669"/>
    <property type="project" value="UniProtKB-SubCell"/>
</dbReference>
<evidence type="ECO:0000313" key="9">
    <source>
        <dbReference type="EMBL" id="TNY20981.1"/>
    </source>
</evidence>
<keyword evidence="4 8" id="KW-0812">Transmembrane</keyword>
<evidence type="ECO:0000256" key="4">
    <source>
        <dbReference type="ARBA" id="ARBA00022692"/>
    </source>
</evidence>
<dbReference type="Pfam" id="PF00083">
    <property type="entry name" value="Sugar_tr"/>
    <property type="match status" value="1"/>
</dbReference>
<sequence>MLPRLPGDTALTPAGAFALFSLVAVAGWLFTYFLLPETKGLSLEQVRALFEQQVGLAPQGAAGDALQQDARQQGGYHVVGDEESEADDEASGLMAAARERAEREEDDAGAGREDGSKGGRRRDVDVDNKEQGVV</sequence>
<name>A0A5C5FZ42_9BASI</name>
<evidence type="ECO:0000256" key="5">
    <source>
        <dbReference type="ARBA" id="ARBA00022989"/>
    </source>
</evidence>
<evidence type="ECO:0000256" key="2">
    <source>
        <dbReference type="ARBA" id="ARBA00022448"/>
    </source>
</evidence>
<organism evidence="9 10">
    <name type="scientific">Rhodotorula diobovata</name>
    <dbReference type="NCBI Taxonomy" id="5288"/>
    <lineage>
        <taxon>Eukaryota</taxon>
        <taxon>Fungi</taxon>
        <taxon>Dikarya</taxon>
        <taxon>Basidiomycota</taxon>
        <taxon>Pucciniomycotina</taxon>
        <taxon>Microbotryomycetes</taxon>
        <taxon>Sporidiobolales</taxon>
        <taxon>Sporidiobolaceae</taxon>
        <taxon>Rhodotorula</taxon>
    </lineage>
</organism>
<keyword evidence="2" id="KW-0813">Transport</keyword>
<feature type="region of interest" description="Disordered" evidence="7">
    <location>
        <begin position="60"/>
        <end position="134"/>
    </location>
</feature>
<comment type="caution">
    <text evidence="9">The sequence shown here is derived from an EMBL/GenBank/DDBJ whole genome shotgun (WGS) entry which is preliminary data.</text>
</comment>
<gene>
    <name evidence="9" type="ORF">DMC30DRAFT_396223</name>
</gene>
<feature type="transmembrane region" description="Helical" evidence="8">
    <location>
        <begin position="12"/>
        <end position="35"/>
    </location>
</feature>
<keyword evidence="6 8" id="KW-0472">Membrane</keyword>